<dbReference type="RefSeq" id="WP_181873685.1">
    <property type="nucleotide sequence ID" value="NZ_QPJD01000021.1"/>
</dbReference>
<evidence type="ECO:0000313" key="2">
    <source>
        <dbReference type="Proteomes" id="UP000252415"/>
    </source>
</evidence>
<protein>
    <submittedName>
        <fullName evidence="1">Uncharacterized protein</fullName>
    </submittedName>
</protein>
<organism evidence="1 2">
    <name type="scientific">Paenibacillus prosopidis</name>
    <dbReference type="NCBI Taxonomy" id="630520"/>
    <lineage>
        <taxon>Bacteria</taxon>
        <taxon>Bacillati</taxon>
        <taxon>Bacillota</taxon>
        <taxon>Bacilli</taxon>
        <taxon>Bacillales</taxon>
        <taxon>Paenibacillaceae</taxon>
        <taxon>Paenibacillus</taxon>
    </lineage>
</organism>
<accession>A0A368VK22</accession>
<dbReference type="AlphaFoldDB" id="A0A368VK22"/>
<sequence>MMDKDFRIAELSSQTDALDAIHKLEEKLSKQYGSDVVLIAYSAEQEEDDS</sequence>
<keyword evidence="2" id="KW-1185">Reference proteome</keyword>
<evidence type="ECO:0000313" key="1">
    <source>
        <dbReference type="EMBL" id="RCW41791.1"/>
    </source>
</evidence>
<reference evidence="1 2" key="1">
    <citation type="submission" date="2018-07" db="EMBL/GenBank/DDBJ databases">
        <title>Genomic Encyclopedia of Type Strains, Phase III (KMG-III): the genomes of soil and plant-associated and newly described type strains.</title>
        <authorList>
            <person name="Whitman W."/>
        </authorList>
    </citation>
    <scope>NUCLEOTIDE SEQUENCE [LARGE SCALE GENOMIC DNA]</scope>
    <source>
        <strain evidence="1 2">CECT 7506</strain>
    </source>
</reference>
<comment type="caution">
    <text evidence="1">The sequence shown here is derived from an EMBL/GenBank/DDBJ whole genome shotgun (WGS) entry which is preliminary data.</text>
</comment>
<dbReference type="Proteomes" id="UP000252415">
    <property type="component" value="Unassembled WGS sequence"/>
</dbReference>
<proteinExistence type="predicted"/>
<gene>
    <name evidence="1" type="ORF">DFP97_12174</name>
</gene>
<name>A0A368VK22_9BACL</name>
<dbReference type="EMBL" id="QPJD01000021">
    <property type="protein sequence ID" value="RCW41791.1"/>
    <property type="molecule type" value="Genomic_DNA"/>
</dbReference>